<keyword evidence="2" id="KW-1185">Reference proteome</keyword>
<accession>A0ACC2TL59</accession>
<sequence length="139" mass="15930">MYTMMFVLHFDTPYFLIAPYGHLERYKSLERKIFAAHEVGPLTLCQPAGPSVPYHERPGYSGFHMCKYKGHMVRNCTSLKASKKVQEYLQISHSPPRCSQGVLTVNQDKDDLLTEDYTSKNLEHSKRIGDGHRETPSPD</sequence>
<comment type="caution">
    <text evidence="1">The sequence shown here is derived from an EMBL/GenBank/DDBJ whole genome shotgun (WGS) entry which is preliminary data.</text>
</comment>
<dbReference type="EMBL" id="QTSX02002842">
    <property type="protein sequence ID" value="KAJ9074987.1"/>
    <property type="molecule type" value="Genomic_DNA"/>
</dbReference>
<dbReference type="Proteomes" id="UP001165960">
    <property type="component" value="Unassembled WGS sequence"/>
</dbReference>
<organism evidence="1 2">
    <name type="scientific">Entomophthora muscae</name>
    <dbReference type="NCBI Taxonomy" id="34485"/>
    <lineage>
        <taxon>Eukaryota</taxon>
        <taxon>Fungi</taxon>
        <taxon>Fungi incertae sedis</taxon>
        <taxon>Zoopagomycota</taxon>
        <taxon>Entomophthoromycotina</taxon>
        <taxon>Entomophthoromycetes</taxon>
        <taxon>Entomophthorales</taxon>
        <taxon>Entomophthoraceae</taxon>
        <taxon>Entomophthora</taxon>
    </lineage>
</organism>
<reference evidence="1" key="1">
    <citation type="submission" date="2022-04" db="EMBL/GenBank/DDBJ databases">
        <title>Genome of the entomopathogenic fungus Entomophthora muscae.</title>
        <authorList>
            <person name="Elya C."/>
            <person name="Lovett B.R."/>
            <person name="Lee E."/>
            <person name="Macias A.M."/>
            <person name="Hajek A.E."/>
            <person name="De Bivort B.L."/>
            <person name="Kasson M.T."/>
            <person name="De Fine Licht H.H."/>
            <person name="Stajich J.E."/>
        </authorList>
    </citation>
    <scope>NUCLEOTIDE SEQUENCE</scope>
    <source>
        <strain evidence="1">Berkeley</strain>
    </source>
</reference>
<evidence type="ECO:0000313" key="1">
    <source>
        <dbReference type="EMBL" id="KAJ9074987.1"/>
    </source>
</evidence>
<name>A0ACC2TL59_9FUNG</name>
<protein>
    <submittedName>
        <fullName evidence="1">Uncharacterized protein</fullName>
    </submittedName>
</protein>
<proteinExistence type="predicted"/>
<gene>
    <name evidence="1" type="ORF">DSO57_1000928</name>
</gene>
<evidence type="ECO:0000313" key="2">
    <source>
        <dbReference type="Proteomes" id="UP001165960"/>
    </source>
</evidence>